<evidence type="ECO:0000256" key="1">
    <source>
        <dbReference type="ARBA" id="ARBA00005964"/>
    </source>
</evidence>
<dbReference type="InterPro" id="IPR050309">
    <property type="entry name" value="Type-B_Carboxylest/Lipase"/>
</dbReference>
<dbReference type="EC" id="3.1.1.-" evidence="3"/>
<dbReference type="EMBL" id="SLWM01000046">
    <property type="protein sequence ID" value="TCO08510.1"/>
    <property type="molecule type" value="Genomic_DNA"/>
</dbReference>
<dbReference type="InterPro" id="IPR029058">
    <property type="entry name" value="AB_hydrolase_fold"/>
</dbReference>
<evidence type="ECO:0000313" key="6">
    <source>
        <dbReference type="Proteomes" id="UP000295818"/>
    </source>
</evidence>
<dbReference type="PROSITE" id="PS51257">
    <property type="entry name" value="PROKAR_LIPOPROTEIN"/>
    <property type="match status" value="1"/>
</dbReference>
<dbReference type="PANTHER" id="PTHR11559">
    <property type="entry name" value="CARBOXYLESTERASE"/>
    <property type="match status" value="1"/>
</dbReference>
<gene>
    <name evidence="5" type="ORF">EV644_1461</name>
</gene>
<evidence type="ECO:0000313" key="5">
    <source>
        <dbReference type="EMBL" id="TCO08510.1"/>
    </source>
</evidence>
<protein>
    <recommendedName>
        <fullName evidence="3">Carboxylic ester hydrolase</fullName>
        <ecNumber evidence="3">3.1.1.-</ecNumber>
    </recommendedName>
</protein>
<proteinExistence type="inferred from homology"/>
<dbReference type="InterPro" id="IPR019826">
    <property type="entry name" value="Carboxylesterase_B_AS"/>
</dbReference>
<feature type="domain" description="Carboxylesterase type B" evidence="4">
    <location>
        <begin position="31"/>
        <end position="509"/>
    </location>
</feature>
<comment type="similarity">
    <text evidence="1 3">Belongs to the type-B carboxylesterase/lipase family.</text>
</comment>
<name>A0ABY2B658_9ACTN</name>
<feature type="signal peptide" evidence="3">
    <location>
        <begin position="1"/>
        <end position="21"/>
    </location>
</feature>
<dbReference type="RefSeq" id="WP_132197486.1">
    <property type="nucleotide sequence ID" value="NZ_SLWM01000046.1"/>
</dbReference>
<dbReference type="PROSITE" id="PS00122">
    <property type="entry name" value="CARBOXYLESTERASE_B_1"/>
    <property type="match status" value="1"/>
</dbReference>
<dbReference type="Pfam" id="PF00135">
    <property type="entry name" value="COesterase"/>
    <property type="match status" value="1"/>
</dbReference>
<dbReference type="InterPro" id="IPR002018">
    <property type="entry name" value="CarbesteraseB"/>
</dbReference>
<dbReference type="Gene3D" id="3.40.50.1820">
    <property type="entry name" value="alpha/beta hydrolase"/>
    <property type="match status" value="1"/>
</dbReference>
<sequence>MSVRTKVLATVLAVGTTAALACYTTTSATADSVVQTDRGAVRGLVGEDTRTFRGIPYAAPPTGEWRWRSPRPAAKWSGIREATSYADTCAQVDHPIGVASTSEDCLYLDVTTPKRPGKNRPVVLWIHGGSFTNGATSIYKPERFSAQGDVVVVQVQYRLGAFGFLGSPLLGSGSGNFGLEDQQAAMRWVQRNAAAFGGNPSNVTIMGESAGAYSVCDHLASPTATGLFQRAVIQSGPCAQEYSATNYAAPRPRAVAEQYSRDLAGSLGCTTADCLRAVPADRLLAASGSAKFGPVLGGPVLPLHPAVALASGKVNRVPVLHGINHDEEHGRYGAQEAATGEPITDAEYEAEVGKVFGADAGKVLERYSDIHPAGLALSTVLTDSQWALPAARSNLLLSSRMPTYTFEFAGKAPWYAGLREPAWPFGSHHMSDLAYFFDLAILEPLNAGQQKLADEVIARWSSFARTGDPNVRGTKYWPRATPLDRQVQSLNPAGITRTDFITDHRIAFWR</sequence>
<comment type="caution">
    <text evidence="5">The sequence shown here is derived from an EMBL/GenBank/DDBJ whole genome shotgun (WGS) entry which is preliminary data.</text>
</comment>
<keyword evidence="6" id="KW-1185">Reference proteome</keyword>
<evidence type="ECO:0000256" key="3">
    <source>
        <dbReference type="RuleBase" id="RU361235"/>
    </source>
</evidence>
<dbReference type="SUPFAM" id="SSF53474">
    <property type="entry name" value="alpha/beta-Hydrolases"/>
    <property type="match status" value="1"/>
</dbReference>
<reference evidence="5 6" key="1">
    <citation type="journal article" date="2015" name="Stand. Genomic Sci.">
        <title>Genomic Encyclopedia of Bacterial and Archaeal Type Strains, Phase III: the genomes of soil and plant-associated and newly described type strains.</title>
        <authorList>
            <person name="Whitman W.B."/>
            <person name="Woyke T."/>
            <person name="Klenk H.P."/>
            <person name="Zhou Y."/>
            <person name="Lilburn T.G."/>
            <person name="Beck B.J."/>
            <person name="De Vos P."/>
            <person name="Vandamme P."/>
            <person name="Eisen J.A."/>
            <person name="Garrity G."/>
            <person name="Hugenholtz P."/>
            <person name="Kyrpides N.C."/>
        </authorList>
    </citation>
    <scope>NUCLEOTIDE SEQUENCE [LARGE SCALE GENOMIC DNA]</scope>
    <source>
        <strain evidence="5 6">VKM Ac-2538</strain>
    </source>
</reference>
<dbReference type="Proteomes" id="UP000295818">
    <property type="component" value="Unassembled WGS sequence"/>
</dbReference>
<evidence type="ECO:0000256" key="2">
    <source>
        <dbReference type="ARBA" id="ARBA00022801"/>
    </source>
</evidence>
<organism evidence="5 6">
    <name type="scientific">Kribbella orskensis</name>
    <dbReference type="NCBI Taxonomy" id="2512216"/>
    <lineage>
        <taxon>Bacteria</taxon>
        <taxon>Bacillati</taxon>
        <taxon>Actinomycetota</taxon>
        <taxon>Actinomycetes</taxon>
        <taxon>Propionibacteriales</taxon>
        <taxon>Kribbellaceae</taxon>
        <taxon>Kribbella</taxon>
    </lineage>
</organism>
<keyword evidence="2 3" id="KW-0378">Hydrolase</keyword>
<evidence type="ECO:0000259" key="4">
    <source>
        <dbReference type="Pfam" id="PF00135"/>
    </source>
</evidence>
<accession>A0ABY2B658</accession>
<feature type="chain" id="PRO_5044975721" description="Carboxylic ester hydrolase" evidence="3">
    <location>
        <begin position="22"/>
        <end position="510"/>
    </location>
</feature>
<keyword evidence="3" id="KW-0732">Signal</keyword>